<dbReference type="KEGG" id="lsh:CAB17_14435"/>
<sequence length="91" mass="10343">MQGLTEKISAIISEANRNEAIRNQLLKDPVTFLKAKGINVPDPSYVDISYTPGYGLFLGIDTRFITEVSQNPMQPKDKDINDDHFRDCLHY</sequence>
<accession>A0A2H5FNN6</accession>
<evidence type="ECO:0000313" key="1">
    <source>
        <dbReference type="EMBL" id="AUH73113.1"/>
    </source>
</evidence>
<keyword evidence="2" id="KW-1185">Reference proteome</keyword>
<dbReference type="AlphaFoldDB" id="A0A2H5FNN6"/>
<name>A0A2H5FNN6_9GAMM</name>
<dbReference type="RefSeq" id="WP_101900658.1">
    <property type="nucleotide sequence ID" value="NZ_CP025491.2"/>
</dbReference>
<proteinExistence type="predicted"/>
<evidence type="ECO:0000313" key="2">
    <source>
        <dbReference type="Proteomes" id="UP000234343"/>
    </source>
</evidence>
<gene>
    <name evidence="1" type="ORF">CAB17_14435</name>
</gene>
<organism evidence="1 2">
    <name type="scientific">Legionella sainthelensi</name>
    <dbReference type="NCBI Taxonomy" id="28087"/>
    <lineage>
        <taxon>Bacteria</taxon>
        <taxon>Pseudomonadati</taxon>
        <taxon>Pseudomonadota</taxon>
        <taxon>Gammaproteobacteria</taxon>
        <taxon>Legionellales</taxon>
        <taxon>Legionellaceae</taxon>
        <taxon>Legionella</taxon>
    </lineage>
</organism>
<dbReference type="EMBL" id="CP025491">
    <property type="protein sequence ID" value="AUH73113.1"/>
    <property type="molecule type" value="Genomic_DNA"/>
</dbReference>
<dbReference type="Proteomes" id="UP000234343">
    <property type="component" value="Chromosome"/>
</dbReference>
<reference evidence="1 2" key="1">
    <citation type="submission" date="2017-12" db="EMBL/GenBank/DDBJ databases">
        <title>Legionella sainthelensi LA01-117, whole genome sequence of a clinical isolate from New Zealand.</title>
        <authorList>
            <person name="Cree S.L."/>
            <person name="Slow S."/>
            <person name="Kennedy M.A."/>
            <person name="Murdoch D.R."/>
            <person name="Biggs P.J."/>
            <person name="Anderson T."/>
        </authorList>
    </citation>
    <scope>NUCLEOTIDE SEQUENCE [LARGE SCALE GENOMIC DNA]</scope>
    <source>
        <strain evidence="1 2">LA01-117</strain>
    </source>
</reference>
<protein>
    <submittedName>
        <fullName evidence="1">Uncharacterized protein</fullName>
    </submittedName>
</protein>